<keyword evidence="4" id="KW-1133">Transmembrane helix</keyword>
<keyword evidence="1" id="KW-0808">Transferase</keyword>
<dbReference type="SUPFAM" id="SSF55874">
    <property type="entry name" value="ATPase domain of HSP90 chaperone/DNA topoisomerase II/histidine kinase"/>
    <property type="match status" value="1"/>
</dbReference>
<dbReference type="Pfam" id="PF02518">
    <property type="entry name" value="HATPase_c"/>
    <property type="match status" value="1"/>
</dbReference>
<evidence type="ECO:0000256" key="1">
    <source>
        <dbReference type="ARBA" id="ARBA00022679"/>
    </source>
</evidence>
<dbReference type="InterPro" id="IPR003594">
    <property type="entry name" value="HATPase_dom"/>
</dbReference>
<evidence type="ECO:0000313" key="6">
    <source>
        <dbReference type="EMBL" id="GGD24757.1"/>
    </source>
</evidence>
<dbReference type="Gene3D" id="1.20.5.1930">
    <property type="match status" value="1"/>
</dbReference>
<dbReference type="InterPro" id="IPR036890">
    <property type="entry name" value="HATPase_C_sf"/>
</dbReference>
<dbReference type="GO" id="GO:0016301">
    <property type="term" value="F:kinase activity"/>
    <property type="evidence" value="ECO:0007669"/>
    <property type="project" value="UniProtKB-KW"/>
</dbReference>
<organism evidence="6 7">
    <name type="scientific">Nocardioides daphniae</name>
    <dbReference type="NCBI Taxonomy" id="402297"/>
    <lineage>
        <taxon>Bacteria</taxon>
        <taxon>Bacillati</taxon>
        <taxon>Actinomycetota</taxon>
        <taxon>Actinomycetes</taxon>
        <taxon>Propionibacteriales</taxon>
        <taxon>Nocardioidaceae</taxon>
        <taxon>Nocardioides</taxon>
    </lineage>
</organism>
<evidence type="ECO:0000256" key="2">
    <source>
        <dbReference type="ARBA" id="ARBA00022777"/>
    </source>
</evidence>
<keyword evidence="7" id="KW-1185">Reference proteome</keyword>
<dbReference type="PANTHER" id="PTHR24421">
    <property type="entry name" value="NITRATE/NITRITE SENSOR PROTEIN NARX-RELATED"/>
    <property type="match status" value="1"/>
</dbReference>
<keyword evidence="4" id="KW-0472">Membrane</keyword>
<dbReference type="Gene3D" id="3.30.565.10">
    <property type="entry name" value="Histidine kinase-like ATPase, C-terminal domain"/>
    <property type="match status" value="1"/>
</dbReference>
<feature type="domain" description="Histidine kinase/HSP90-like ATPase" evidence="5">
    <location>
        <begin position="277"/>
        <end position="380"/>
    </location>
</feature>
<keyword evidence="2 6" id="KW-0418">Kinase</keyword>
<feature type="transmembrane region" description="Helical" evidence="4">
    <location>
        <begin position="118"/>
        <end position="137"/>
    </location>
</feature>
<reference evidence="7" key="1">
    <citation type="journal article" date="2019" name="Int. J. Syst. Evol. Microbiol.">
        <title>The Global Catalogue of Microorganisms (GCM) 10K type strain sequencing project: providing services to taxonomists for standard genome sequencing and annotation.</title>
        <authorList>
            <consortium name="The Broad Institute Genomics Platform"/>
            <consortium name="The Broad Institute Genome Sequencing Center for Infectious Disease"/>
            <person name="Wu L."/>
            <person name="Ma J."/>
        </authorList>
    </citation>
    <scope>NUCLEOTIDE SEQUENCE [LARGE SCALE GENOMIC DNA]</scope>
    <source>
        <strain evidence="7">CCM 7403</strain>
    </source>
</reference>
<feature type="transmembrane region" description="Helical" evidence="4">
    <location>
        <begin position="94"/>
        <end position="111"/>
    </location>
</feature>
<dbReference type="PANTHER" id="PTHR24421:SF62">
    <property type="entry name" value="SENSORY TRANSDUCTION HISTIDINE KINASE"/>
    <property type="match status" value="1"/>
</dbReference>
<dbReference type="EMBL" id="BMCK01000004">
    <property type="protein sequence ID" value="GGD24757.1"/>
    <property type="molecule type" value="Genomic_DNA"/>
</dbReference>
<name>A0ABQ1QFS0_9ACTN</name>
<keyword evidence="4" id="KW-0812">Transmembrane</keyword>
<dbReference type="CDD" id="cd16917">
    <property type="entry name" value="HATPase_UhpB-NarQ-NarX-like"/>
    <property type="match status" value="1"/>
</dbReference>
<dbReference type="SMART" id="SM00387">
    <property type="entry name" value="HATPase_c"/>
    <property type="match status" value="1"/>
</dbReference>
<keyword evidence="3" id="KW-0902">Two-component regulatory system</keyword>
<evidence type="ECO:0000256" key="3">
    <source>
        <dbReference type="ARBA" id="ARBA00023012"/>
    </source>
</evidence>
<evidence type="ECO:0000256" key="4">
    <source>
        <dbReference type="SAM" id="Phobius"/>
    </source>
</evidence>
<dbReference type="InterPro" id="IPR050482">
    <property type="entry name" value="Sensor_HK_TwoCompSys"/>
</dbReference>
<dbReference type="InterPro" id="IPR011712">
    <property type="entry name" value="Sig_transdc_His_kin_sub3_dim/P"/>
</dbReference>
<evidence type="ECO:0000313" key="7">
    <source>
        <dbReference type="Proteomes" id="UP000630594"/>
    </source>
</evidence>
<sequence>MLALVGVLVLNASDGTWPGTGGTAAVLGLAALFVVTYVVGVWPAGALPRGRRGWWWTTALTLEWLVLLTLSADATYLVFALFFIYMHLLGTTRGVAAVILAAVVAVIAFGIHRGFDAAGVVGPALGAGVAVVIGLGYDALTRDVTRRQALIDELTHTRDQLAAVEREAGVVAERERLAREIHDTVSQSLSSIVMLLHVAQREGTDTDKGRERVEQARVAAGEALAETRNFIHALAPPSLRVGGIADALQRLGATTQQTSGLRTRVDVSGYVGDLPTPVETALLRIAQSAVANVVQHARAARVDVTLSRLDDEVILDVVDDGVGFDLAALSRSSRTDQQSFGLVAMQDRAVALGGRLVVESGRGQGTSVAASFTVHPGKGLDKGLAQEHRFDHGGTR</sequence>
<protein>
    <submittedName>
        <fullName evidence="6">Two-component sensor histidine kinase</fullName>
    </submittedName>
</protein>
<accession>A0ABQ1QFS0</accession>
<proteinExistence type="predicted"/>
<dbReference type="Proteomes" id="UP000630594">
    <property type="component" value="Unassembled WGS sequence"/>
</dbReference>
<gene>
    <name evidence="6" type="ORF">GCM10007231_24940</name>
</gene>
<feature type="transmembrane region" description="Helical" evidence="4">
    <location>
        <begin position="64"/>
        <end position="88"/>
    </location>
</feature>
<dbReference type="PIRSF" id="PIRSF037434">
    <property type="entry name" value="STHK_ChrS"/>
    <property type="match status" value="1"/>
</dbReference>
<evidence type="ECO:0000259" key="5">
    <source>
        <dbReference type="SMART" id="SM00387"/>
    </source>
</evidence>
<comment type="caution">
    <text evidence="6">The sequence shown here is derived from an EMBL/GenBank/DDBJ whole genome shotgun (WGS) entry which is preliminary data.</text>
</comment>
<dbReference type="InterPro" id="IPR017205">
    <property type="entry name" value="Sig_transdc_His_kinase_ChrS"/>
</dbReference>
<dbReference type="Pfam" id="PF07730">
    <property type="entry name" value="HisKA_3"/>
    <property type="match status" value="1"/>
</dbReference>
<feature type="transmembrane region" description="Helical" evidence="4">
    <location>
        <begin position="25"/>
        <end position="44"/>
    </location>
</feature>